<feature type="compositionally biased region" description="Basic and acidic residues" evidence="2">
    <location>
        <begin position="336"/>
        <end position="347"/>
    </location>
</feature>
<evidence type="ECO:0000256" key="2">
    <source>
        <dbReference type="SAM" id="MobiDB-lite"/>
    </source>
</evidence>
<dbReference type="EMBL" id="BFEA01000304">
    <property type="protein sequence ID" value="GBG78827.1"/>
    <property type="molecule type" value="Genomic_DNA"/>
</dbReference>
<sequence>MVPFSGPSTSAGPPSFPATQGQFTAQPPPSQQASQASVAGGGGQGQGGQGNGGRGQGGRGDGGRGRNGGGRGGRWNSQGGQGQGDQGSQQGGQGYGRPRFDWRNATCWHCDIVGHTIRFCQQRRDDELVGLISSCMDGDIYDKWGEHIDPRTPGGIRQEALRRAAAGPSVAPAMFRMWQEREDPSIRIEEITGDSEEVTQRLKAGAIKEEPIIVESDDEGREDEGEPVVTTLGKMEDLVEKMRRYPRRLKELCDEVQGWRADLPKVFLYETGPGPAAGQQSSPRVAIAGSGHRSGMMFRPPTPHRRAPQATQTRSRSKGGPSQPRSQVPSQAPPRKRPEPERRKEVVEVQEEEEEDDDTEDERLRQEEDRRMEQRAQRKEAQERVEPGTQDGVPRKRKYTVRLEEDFDVERMVDRLLEGHNDLMNLKDILTSAPRLREELKGRLSFMCRTETLIFNKHDGTMILLLSDPTCGNYEVVTCRNTGRGSERNRPNPDLFTYVESENERRRLAEESEEEGRAEVLSLSLMDVSKAMEIVAAHEMADPEAIKALREHVLESPQAGEVELIYRLSGGRKGFAMAQAQTTSRPLLGDGLSRAPKDGTKRCVSYPIWIAPRGYERKADLVLKPFQEEDPWGGKDTQWMMKFALTGTHGLVEEVRTIEEGPTQVEEYEQLMGGMYLLTNTLMQGDFDQRGLFSHEENEILIPESQDDEFEEGEIKEAFRVKEYDGIYLELGLLLSCEKRDRDASDKAQKIRHLYVVRDEHLFIKRQVGNPKRIVCRRNRQLDIIAALHDGIVGEHRGVSATCAKISELYHWAGMLTMVIKYCRSCEPCQERSDFLKAVMQRGGRGTRPRQRPLGASGGEERHEPTPVFDDDNIELFLDAYREHAAQRGWDVSERVHHLRGVGRFEEPIEQIREEALTWSEMEARMQRLRVLPLGRDGLPIRLEEGNVEEFIPAYEQYMSNQGVPMDEWVEFHQVTEGDLLGPSPQTPEQRESEVPAAPFRGLEAHLDASQWEAPSPGESPTDPSRRGQTRPEPKTEPLRLKGVGAEDVIVVEGDTPPDSPTRAQTRRSWPEGVAERDSQEAPVPSPEATMSPTQEVEARGPMEGWRTEPRLVVDSRLATHAAEHPDIEEPSLVGPSSRPAGAELGEDSQAATGEVAEAGTGKEPDKAAQAKHARVRARLEEIHERRDRMEAAGIAPRPPVAPKTSEERIGELWARYEGQREAARQRAREAGQAIEGADEAIEVGELGFTATRKAIEWVDKEIKQTSIEAFQRYSLLSDELALRKDEVEQLTAQLTEERAESRARQARLEAKEAEWEAKLKEMAAAVERLTSTKVIDWTEQSRYGIQGKEVQGLFGQEEATEASQQEKLGKVFLDPAEAEARKEANNGSFEFKAPTELASQQEAATSADAPMEALTQEPQPASVGEGEAEESLTILMDVQEGTLTGTMEPPRFEAQGEEPSRLNELVASMEVDMPPEEPRKRRTPEHEPEMGELRAQLSSWATGTESGGPTTEQRQQEATSQPTRATTP</sequence>
<feature type="compositionally biased region" description="Basic and acidic residues" evidence="2">
    <location>
        <begin position="1477"/>
        <end position="1493"/>
    </location>
</feature>
<dbReference type="Gene3D" id="1.10.340.70">
    <property type="match status" value="1"/>
</dbReference>
<feature type="region of interest" description="Disordered" evidence="2">
    <location>
        <begin position="1"/>
        <end position="97"/>
    </location>
</feature>
<feature type="compositionally biased region" description="Basic and acidic residues" evidence="2">
    <location>
        <begin position="1178"/>
        <end position="1191"/>
    </location>
</feature>
<feature type="region of interest" description="Disordered" evidence="2">
    <location>
        <begin position="840"/>
        <end position="866"/>
    </location>
</feature>
<feature type="compositionally biased region" description="Polar residues" evidence="2">
    <location>
        <begin position="1497"/>
        <end position="1529"/>
    </location>
</feature>
<feature type="compositionally biased region" description="Basic and acidic residues" evidence="2">
    <location>
        <begin position="1024"/>
        <end position="1040"/>
    </location>
</feature>
<feature type="region of interest" description="Disordered" evidence="2">
    <location>
        <begin position="1395"/>
        <end position="1432"/>
    </location>
</feature>
<dbReference type="Gramene" id="GBG78827">
    <property type="protein sequence ID" value="GBG78827"/>
    <property type="gene ID" value="CBR_g28051"/>
</dbReference>
<feature type="region of interest" description="Disordered" evidence="2">
    <location>
        <begin position="1010"/>
        <end position="1207"/>
    </location>
</feature>
<keyword evidence="5" id="KW-1185">Reference proteome</keyword>
<name>A0A388L947_CHABU</name>
<feature type="coiled-coil region" evidence="1">
    <location>
        <begin position="1278"/>
        <end position="1333"/>
    </location>
</feature>
<organism evidence="4 5">
    <name type="scientific">Chara braunii</name>
    <name type="common">Braun's stonewort</name>
    <dbReference type="NCBI Taxonomy" id="69332"/>
    <lineage>
        <taxon>Eukaryota</taxon>
        <taxon>Viridiplantae</taxon>
        <taxon>Streptophyta</taxon>
        <taxon>Charophyceae</taxon>
        <taxon>Charales</taxon>
        <taxon>Characeae</taxon>
        <taxon>Chara</taxon>
    </lineage>
</organism>
<feature type="compositionally biased region" description="Polar residues" evidence="2">
    <location>
        <begin position="1"/>
        <end position="24"/>
    </location>
</feature>
<evidence type="ECO:0000313" key="5">
    <source>
        <dbReference type="Proteomes" id="UP000265515"/>
    </source>
</evidence>
<reference evidence="4 5" key="1">
    <citation type="journal article" date="2018" name="Cell">
        <title>The Chara Genome: Secondary Complexity and Implications for Plant Terrestrialization.</title>
        <authorList>
            <person name="Nishiyama T."/>
            <person name="Sakayama H."/>
            <person name="Vries J.D."/>
            <person name="Buschmann H."/>
            <person name="Saint-Marcoux D."/>
            <person name="Ullrich K.K."/>
            <person name="Haas F.B."/>
            <person name="Vanderstraeten L."/>
            <person name="Becker D."/>
            <person name="Lang D."/>
            <person name="Vosolsobe S."/>
            <person name="Rombauts S."/>
            <person name="Wilhelmsson P.K.I."/>
            <person name="Janitza P."/>
            <person name="Kern R."/>
            <person name="Heyl A."/>
            <person name="Rumpler F."/>
            <person name="Villalobos L.I.A.C."/>
            <person name="Clay J.M."/>
            <person name="Skokan R."/>
            <person name="Toyoda A."/>
            <person name="Suzuki Y."/>
            <person name="Kagoshima H."/>
            <person name="Schijlen E."/>
            <person name="Tajeshwar N."/>
            <person name="Catarino B."/>
            <person name="Hetherington A.J."/>
            <person name="Saltykova A."/>
            <person name="Bonnot C."/>
            <person name="Breuninger H."/>
            <person name="Symeonidi A."/>
            <person name="Radhakrishnan G.V."/>
            <person name="Van Nieuwerburgh F."/>
            <person name="Deforce D."/>
            <person name="Chang C."/>
            <person name="Karol K.G."/>
            <person name="Hedrich R."/>
            <person name="Ulvskov P."/>
            <person name="Glockner G."/>
            <person name="Delwiche C.F."/>
            <person name="Petrasek J."/>
            <person name="Van de Peer Y."/>
            <person name="Friml J."/>
            <person name="Beilby M."/>
            <person name="Dolan L."/>
            <person name="Kohara Y."/>
            <person name="Sugano S."/>
            <person name="Fujiyama A."/>
            <person name="Delaux P.-M."/>
            <person name="Quint M."/>
            <person name="TheiBen G."/>
            <person name="Hagemann M."/>
            <person name="Harholt J."/>
            <person name="Dunand C."/>
            <person name="Zachgo S."/>
            <person name="Langdale J."/>
            <person name="Maumus F."/>
            <person name="Straeten D.V.D."/>
            <person name="Gould S.B."/>
            <person name="Rensing S.A."/>
        </authorList>
    </citation>
    <scope>NUCLEOTIDE SEQUENCE [LARGE SCALE GENOMIC DNA]</scope>
    <source>
        <strain evidence="4 5">S276</strain>
    </source>
</reference>
<dbReference type="InterPro" id="IPR041588">
    <property type="entry name" value="Integrase_H2C2"/>
</dbReference>
<dbReference type="Proteomes" id="UP000265515">
    <property type="component" value="Unassembled WGS sequence"/>
</dbReference>
<protein>
    <recommendedName>
        <fullName evidence="3">Integrase zinc-binding domain-containing protein</fullName>
    </recommendedName>
</protein>
<feature type="compositionally biased region" description="Basic and acidic residues" evidence="2">
    <location>
        <begin position="1097"/>
        <end position="1114"/>
    </location>
</feature>
<evidence type="ECO:0000313" key="4">
    <source>
        <dbReference type="EMBL" id="GBG78827.1"/>
    </source>
</evidence>
<evidence type="ECO:0000256" key="1">
    <source>
        <dbReference type="SAM" id="Coils"/>
    </source>
</evidence>
<keyword evidence="1" id="KW-0175">Coiled coil</keyword>
<evidence type="ECO:0000259" key="3">
    <source>
        <dbReference type="Pfam" id="PF17921"/>
    </source>
</evidence>
<feature type="compositionally biased region" description="Basic and acidic residues" evidence="2">
    <location>
        <begin position="362"/>
        <end position="386"/>
    </location>
</feature>
<feature type="domain" description="Integrase zinc-binding" evidence="3">
    <location>
        <begin position="779"/>
        <end position="832"/>
    </location>
</feature>
<accession>A0A388L947</accession>
<gene>
    <name evidence="4" type="ORF">CBR_g28051</name>
</gene>
<dbReference type="Pfam" id="PF17921">
    <property type="entry name" value="Integrase_H2C2"/>
    <property type="match status" value="1"/>
</dbReference>
<feature type="compositionally biased region" description="Gly residues" evidence="2">
    <location>
        <begin position="39"/>
        <end position="95"/>
    </location>
</feature>
<dbReference type="OrthoDB" id="3186349at2759"/>
<feature type="compositionally biased region" description="Low complexity" evidence="2">
    <location>
        <begin position="1151"/>
        <end position="1160"/>
    </location>
</feature>
<proteinExistence type="predicted"/>
<comment type="caution">
    <text evidence="4">The sequence shown here is derived from an EMBL/GenBank/DDBJ whole genome shotgun (WGS) entry which is preliminary data.</text>
</comment>
<feature type="region of interest" description="Disordered" evidence="2">
    <location>
        <begin position="272"/>
        <end position="397"/>
    </location>
</feature>
<feature type="region of interest" description="Disordered" evidence="2">
    <location>
        <begin position="1469"/>
        <end position="1529"/>
    </location>
</feature>
<feature type="compositionally biased region" description="Acidic residues" evidence="2">
    <location>
        <begin position="348"/>
        <end position="361"/>
    </location>
</feature>